<dbReference type="InParanoid" id="A0A177CSJ8"/>
<gene>
    <name evidence="1" type="ORF">CC84DRAFT_486502</name>
</gene>
<evidence type="ECO:0000313" key="2">
    <source>
        <dbReference type="Proteomes" id="UP000077069"/>
    </source>
</evidence>
<reference evidence="1 2" key="1">
    <citation type="submission" date="2016-05" db="EMBL/GenBank/DDBJ databases">
        <title>Comparative analysis of secretome profiles of manganese(II)-oxidizing ascomycete fungi.</title>
        <authorList>
            <consortium name="DOE Joint Genome Institute"/>
            <person name="Zeiner C.A."/>
            <person name="Purvine S.O."/>
            <person name="Zink E.M."/>
            <person name="Wu S."/>
            <person name="Pasa-Tolic L."/>
            <person name="Chaput D.L."/>
            <person name="Haridas S."/>
            <person name="Grigoriev I.V."/>
            <person name="Santelli C.M."/>
            <person name="Hansel C.M."/>
        </authorList>
    </citation>
    <scope>NUCLEOTIDE SEQUENCE [LARGE SCALE GENOMIC DNA]</scope>
    <source>
        <strain evidence="1 2">AP3s5-JAC2a</strain>
    </source>
</reference>
<proteinExistence type="predicted"/>
<name>A0A177CSJ8_9PLEO</name>
<protein>
    <submittedName>
        <fullName evidence="1">Uncharacterized protein</fullName>
    </submittedName>
</protein>
<dbReference type="AlphaFoldDB" id="A0A177CSJ8"/>
<dbReference type="GeneID" id="28769956"/>
<evidence type="ECO:0000313" key="1">
    <source>
        <dbReference type="EMBL" id="OAG10505.1"/>
    </source>
</evidence>
<keyword evidence="2" id="KW-1185">Reference proteome</keyword>
<sequence length="213" mass="24594">MNYIQVAARYRRGQEIACLTPCCNALSTHAIPNNTINPRLRVNVRRRHLVLTQSRLPISYWTNCFYSTLEHSILRIQLYFLRNVFTHLNTSITRSIRTPFNRGETSRGSMHAAYIRLTFLPRRMLFCSSLLRSSFVAAQYWGKSTRLINSRAYQRQPRPLSRGPVHQERRNNDRQVLAHAIALLEGIGRPFWAFVAQHGCDGTPRSQCVLPGV</sequence>
<organism evidence="1 2">
    <name type="scientific">Paraphaeosphaeria sporulosa</name>
    <dbReference type="NCBI Taxonomy" id="1460663"/>
    <lineage>
        <taxon>Eukaryota</taxon>
        <taxon>Fungi</taxon>
        <taxon>Dikarya</taxon>
        <taxon>Ascomycota</taxon>
        <taxon>Pezizomycotina</taxon>
        <taxon>Dothideomycetes</taxon>
        <taxon>Pleosporomycetidae</taxon>
        <taxon>Pleosporales</taxon>
        <taxon>Massarineae</taxon>
        <taxon>Didymosphaeriaceae</taxon>
        <taxon>Paraphaeosphaeria</taxon>
    </lineage>
</organism>
<dbReference type="Proteomes" id="UP000077069">
    <property type="component" value="Unassembled WGS sequence"/>
</dbReference>
<dbReference type="EMBL" id="KV441549">
    <property type="protein sequence ID" value="OAG10505.1"/>
    <property type="molecule type" value="Genomic_DNA"/>
</dbReference>
<accession>A0A177CSJ8</accession>
<dbReference type="RefSeq" id="XP_018040870.1">
    <property type="nucleotide sequence ID" value="XM_018186470.1"/>
</dbReference>